<evidence type="ECO:0000256" key="4">
    <source>
        <dbReference type="ARBA" id="ARBA00023315"/>
    </source>
</evidence>
<evidence type="ECO:0000256" key="3">
    <source>
        <dbReference type="ARBA" id="ARBA00022737"/>
    </source>
</evidence>
<proteinExistence type="inferred from homology"/>
<dbReference type="PROSITE" id="PS00101">
    <property type="entry name" value="HEXAPEP_TRANSFERASES"/>
    <property type="match status" value="1"/>
</dbReference>
<dbReference type="RefSeq" id="WP_116761959.1">
    <property type="nucleotide sequence ID" value="NZ_QCZH01000005.1"/>
</dbReference>
<dbReference type="GO" id="GO:0016746">
    <property type="term" value="F:acyltransferase activity"/>
    <property type="evidence" value="ECO:0007669"/>
    <property type="project" value="UniProtKB-KW"/>
</dbReference>
<dbReference type="InterPro" id="IPR011004">
    <property type="entry name" value="Trimer_LpxA-like_sf"/>
</dbReference>
<dbReference type="InterPro" id="IPR020019">
    <property type="entry name" value="AcTrfase_PglD-like"/>
</dbReference>
<dbReference type="InterPro" id="IPR041561">
    <property type="entry name" value="PglD_N"/>
</dbReference>
<keyword evidence="9" id="KW-1185">Reference proteome</keyword>
<evidence type="ECO:0000313" key="9">
    <source>
        <dbReference type="Proteomes" id="UP000245618"/>
    </source>
</evidence>
<feature type="binding site" evidence="6">
    <location>
        <position position="135"/>
    </location>
    <ligand>
        <name>acetyl-CoA</name>
        <dbReference type="ChEBI" id="CHEBI:57288"/>
    </ligand>
</feature>
<name>A0A2U1JXI6_9FLAO</name>
<feature type="binding site" evidence="6">
    <location>
        <position position="62"/>
    </location>
    <ligand>
        <name>substrate</name>
    </ligand>
</feature>
<evidence type="ECO:0000259" key="7">
    <source>
        <dbReference type="Pfam" id="PF17836"/>
    </source>
</evidence>
<keyword evidence="2 8" id="KW-0808">Transferase</keyword>
<gene>
    <name evidence="8" type="ORF">DB891_07030</name>
</gene>
<evidence type="ECO:0000313" key="8">
    <source>
        <dbReference type="EMBL" id="PWA09917.1"/>
    </source>
</evidence>
<dbReference type="PANTHER" id="PTHR43300:SF7">
    <property type="entry name" value="UDP-N-ACETYLBACILLOSAMINE N-ACETYLTRANSFERASE"/>
    <property type="match status" value="1"/>
</dbReference>
<evidence type="ECO:0000256" key="5">
    <source>
        <dbReference type="PIRSR" id="PIRSR620019-1"/>
    </source>
</evidence>
<reference evidence="8 9" key="1">
    <citation type="submission" date="2018-04" db="EMBL/GenBank/DDBJ databases">
        <title>Flavobacterium sp. nov., isolated from glacier ice.</title>
        <authorList>
            <person name="Liu Q."/>
            <person name="Xin Y.-H."/>
        </authorList>
    </citation>
    <scope>NUCLEOTIDE SEQUENCE [LARGE SCALE GENOMIC DNA]</scope>
    <source>
        <strain evidence="8 9">LB2P30</strain>
    </source>
</reference>
<dbReference type="SUPFAM" id="SSF51161">
    <property type="entry name" value="Trimeric LpxA-like enzymes"/>
    <property type="match status" value="1"/>
</dbReference>
<comment type="caution">
    <text evidence="8">The sequence shown here is derived from an EMBL/GenBank/DDBJ whole genome shotgun (WGS) entry which is preliminary data.</text>
</comment>
<accession>A0A2U1JXI6</accession>
<protein>
    <submittedName>
        <fullName evidence="8">Acetyltransferase</fullName>
    </submittedName>
</protein>
<keyword evidence="3" id="KW-0677">Repeat</keyword>
<feature type="domain" description="PglD N-terminal" evidence="7">
    <location>
        <begin position="2"/>
        <end position="74"/>
    </location>
</feature>
<dbReference type="Proteomes" id="UP000245618">
    <property type="component" value="Unassembled WGS sequence"/>
</dbReference>
<feature type="active site" description="Proton acceptor" evidence="5">
    <location>
        <position position="126"/>
    </location>
</feature>
<sequence>MYLFGGNGHCKVVVDIIKKSNEYPIEGIFDDNPKFNAIFDIPVFKTKTLDFFIDKQLIISIGNNEIRKKISKKIPALYVKAIHPNAIVSYDVKINEGTVIMAGAILNASVYIGKHCIVNTGAVIDHDCSINDFVHISPNASLAGNVVVGEGTQIGIGASVIQGIKIGKWVTVGAGTVIIDDVPDFAVIVGNPGKIIKYNSIENE</sequence>
<comment type="similarity">
    <text evidence="1">Belongs to the transferase hexapeptide repeat family.</text>
</comment>
<feature type="site" description="Increases basicity of active site His" evidence="5">
    <location>
        <position position="127"/>
    </location>
</feature>
<dbReference type="Pfam" id="PF00132">
    <property type="entry name" value="Hexapep"/>
    <property type="match status" value="1"/>
</dbReference>
<dbReference type="OrthoDB" id="9794407at2"/>
<dbReference type="PANTHER" id="PTHR43300">
    <property type="entry name" value="ACETYLTRANSFERASE"/>
    <property type="match status" value="1"/>
</dbReference>
<organism evidence="8 9">
    <name type="scientific">Flavobacterium laiguense</name>
    <dbReference type="NCBI Taxonomy" id="2169409"/>
    <lineage>
        <taxon>Bacteria</taxon>
        <taxon>Pseudomonadati</taxon>
        <taxon>Bacteroidota</taxon>
        <taxon>Flavobacteriia</taxon>
        <taxon>Flavobacteriales</taxon>
        <taxon>Flavobacteriaceae</taxon>
        <taxon>Flavobacterium</taxon>
    </lineage>
</organism>
<feature type="binding site" evidence="6">
    <location>
        <position position="156"/>
    </location>
    <ligand>
        <name>acetyl-CoA</name>
        <dbReference type="ChEBI" id="CHEBI:57288"/>
    </ligand>
</feature>
<dbReference type="AlphaFoldDB" id="A0A2U1JXI6"/>
<dbReference type="InterPro" id="IPR050179">
    <property type="entry name" value="Trans_hexapeptide_repeat"/>
</dbReference>
<dbReference type="NCBIfam" id="TIGR03570">
    <property type="entry name" value="NeuD_NnaD"/>
    <property type="match status" value="1"/>
</dbReference>
<dbReference type="Gene3D" id="2.160.10.10">
    <property type="entry name" value="Hexapeptide repeat proteins"/>
    <property type="match status" value="1"/>
</dbReference>
<dbReference type="Pfam" id="PF17836">
    <property type="entry name" value="PglD_N"/>
    <property type="match status" value="1"/>
</dbReference>
<evidence type="ECO:0000256" key="1">
    <source>
        <dbReference type="ARBA" id="ARBA00007274"/>
    </source>
</evidence>
<dbReference type="CDD" id="cd03360">
    <property type="entry name" value="LbH_AT_putative"/>
    <property type="match status" value="1"/>
</dbReference>
<keyword evidence="4" id="KW-0012">Acyltransferase</keyword>
<dbReference type="Gene3D" id="3.40.50.20">
    <property type="match status" value="1"/>
</dbReference>
<dbReference type="InterPro" id="IPR018357">
    <property type="entry name" value="Hexapep_transf_CS"/>
</dbReference>
<evidence type="ECO:0000256" key="2">
    <source>
        <dbReference type="ARBA" id="ARBA00022679"/>
    </source>
</evidence>
<evidence type="ECO:0000256" key="6">
    <source>
        <dbReference type="PIRSR" id="PIRSR620019-2"/>
    </source>
</evidence>
<dbReference type="InterPro" id="IPR001451">
    <property type="entry name" value="Hexapep"/>
</dbReference>
<dbReference type="EMBL" id="QCZH01000005">
    <property type="protein sequence ID" value="PWA09917.1"/>
    <property type="molecule type" value="Genomic_DNA"/>
</dbReference>